<dbReference type="EMBL" id="VKHP01000047">
    <property type="protein sequence ID" value="NEU96985.1"/>
    <property type="molecule type" value="Genomic_DNA"/>
</dbReference>
<dbReference type="SUPFAM" id="SSF82771">
    <property type="entry name" value="GIY-YIG endonuclease"/>
    <property type="match status" value="1"/>
</dbReference>
<evidence type="ECO:0000256" key="1">
    <source>
        <dbReference type="ARBA" id="ARBA00007435"/>
    </source>
</evidence>
<comment type="similarity">
    <text evidence="1">Belongs to the UPF0213 family.</text>
</comment>
<reference evidence="3 4" key="1">
    <citation type="journal article" date="2020" name="Arch. Microbiol.">
        <title>Bradyrhizobium uaiense sp. nov., a new highly efficient cowpea symbiont.</title>
        <authorList>
            <person name="Cabral Michel D."/>
            <person name="Azarias Guimaraes A."/>
            <person name="Martins da Costa E."/>
            <person name="Soares de Carvalho T."/>
            <person name="Balsanelli E."/>
            <person name="Willems A."/>
            <person name="Maltempi de Souza E."/>
            <person name="de Souza Moreira F.M."/>
        </authorList>
    </citation>
    <scope>NUCLEOTIDE SEQUENCE [LARGE SCALE GENOMIC DNA]</scope>
    <source>
        <strain evidence="3 4">UFLA 03-164</strain>
    </source>
</reference>
<dbReference type="Proteomes" id="UP000468531">
    <property type="component" value="Unassembled WGS sequence"/>
</dbReference>
<dbReference type="InterPro" id="IPR000305">
    <property type="entry name" value="GIY-YIG_endonuc"/>
</dbReference>
<dbReference type="CDD" id="cd10449">
    <property type="entry name" value="GIY-YIG_SLX1_like"/>
    <property type="match status" value="1"/>
</dbReference>
<name>A0A6P1BEZ1_9BRAD</name>
<keyword evidence="4" id="KW-1185">Reference proteome</keyword>
<feature type="domain" description="GIY-YIG" evidence="2">
    <location>
        <begin position="1"/>
        <end position="75"/>
    </location>
</feature>
<accession>A0A6P1BEZ1</accession>
<sequence length="89" mass="10043">MKYVYILESLDGLHFYVGITDDLRARLAKHNAGEVPHTSKYGPWRLKTYVAFSDEKQAAAFEKYLKSASGRAFAKKRLSRSATVCAPPF</sequence>
<dbReference type="InterPro" id="IPR050190">
    <property type="entry name" value="UPF0213_domain"/>
</dbReference>
<protein>
    <submittedName>
        <fullName evidence="3">GIY-YIG nuclease family protein</fullName>
    </submittedName>
</protein>
<dbReference type="Gene3D" id="3.40.1440.10">
    <property type="entry name" value="GIY-YIG endonuclease"/>
    <property type="match status" value="1"/>
</dbReference>
<gene>
    <name evidence="3" type="ORF">FNJ47_14340</name>
</gene>
<evidence type="ECO:0000259" key="2">
    <source>
        <dbReference type="PROSITE" id="PS50164"/>
    </source>
</evidence>
<dbReference type="RefSeq" id="WP_163153985.1">
    <property type="nucleotide sequence ID" value="NZ_VKHP01000047.1"/>
</dbReference>
<evidence type="ECO:0000313" key="4">
    <source>
        <dbReference type="Proteomes" id="UP000468531"/>
    </source>
</evidence>
<organism evidence="3 4">
    <name type="scientific">Bradyrhizobium uaiense</name>
    <dbReference type="NCBI Taxonomy" id="2594946"/>
    <lineage>
        <taxon>Bacteria</taxon>
        <taxon>Pseudomonadati</taxon>
        <taxon>Pseudomonadota</taxon>
        <taxon>Alphaproteobacteria</taxon>
        <taxon>Hyphomicrobiales</taxon>
        <taxon>Nitrobacteraceae</taxon>
        <taxon>Bradyrhizobium</taxon>
    </lineage>
</organism>
<dbReference type="AlphaFoldDB" id="A0A6P1BEZ1"/>
<evidence type="ECO:0000313" key="3">
    <source>
        <dbReference type="EMBL" id="NEU96985.1"/>
    </source>
</evidence>
<dbReference type="PANTHER" id="PTHR34477">
    <property type="entry name" value="UPF0213 PROTEIN YHBQ"/>
    <property type="match status" value="1"/>
</dbReference>
<proteinExistence type="inferred from homology"/>
<dbReference type="InterPro" id="IPR035901">
    <property type="entry name" value="GIY-YIG_endonuc_sf"/>
</dbReference>
<dbReference type="Pfam" id="PF01541">
    <property type="entry name" value="GIY-YIG"/>
    <property type="match status" value="1"/>
</dbReference>
<comment type="caution">
    <text evidence="3">The sequence shown here is derived from an EMBL/GenBank/DDBJ whole genome shotgun (WGS) entry which is preliminary data.</text>
</comment>
<dbReference type="PROSITE" id="PS50164">
    <property type="entry name" value="GIY_YIG"/>
    <property type="match status" value="1"/>
</dbReference>
<dbReference type="PANTHER" id="PTHR34477:SF5">
    <property type="entry name" value="BSL5627 PROTEIN"/>
    <property type="match status" value="1"/>
</dbReference>